<gene>
    <name evidence="1" type="ORF">KC675_03390</name>
</gene>
<accession>A0A955I9C0</accession>
<dbReference type="AlphaFoldDB" id="A0A955I9C0"/>
<name>A0A955I9C0_9BACT</name>
<dbReference type="EMBL" id="JAGQLL010000037">
    <property type="protein sequence ID" value="MCA9380196.1"/>
    <property type="molecule type" value="Genomic_DNA"/>
</dbReference>
<feature type="non-terminal residue" evidence="1">
    <location>
        <position position="1"/>
    </location>
</feature>
<reference evidence="1" key="2">
    <citation type="journal article" date="2021" name="Microbiome">
        <title>Successional dynamics and alternative stable states in a saline activated sludge microbial community over 9 years.</title>
        <authorList>
            <person name="Wang Y."/>
            <person name="Ye J."/>
            <person name="Ju F."/>
            <person name="Liu L."/>
            <person name="Boyd J.A."/>
            <person name="Deng Y."/>
            <person name="Parks D.H."/>
            <person name="Jiang X."/>
            <person name="Yin X."/>
            <person name="Woodcroft B.J."/>
            <person name="Tyson G.W."/>
            <person name="Hugenholtz P."/>
            <person name="Polz M.F."/>
            <person name="Zhang T."/>
        </authorList>
    </citation>
    <scope>NUCLEOTIDE SEQUENCE</scope>
    <source>
        <strain evidence="1">HKST-UBA15</strain>
    </source>
</reference>
<comment type="caution">
    <text evidence="1">The sequence shown here is derived from an EMBL/GenBank/DDBJ whole genome shotgun (WGS) entry which is preliminary data.</text>
</comment>
<sequence length="100" mass="11972">DIRMLYKISPNKQVVGLIREQMPIDINKLDFNRVIDYCSKYHIIEPELESNLDRVRSFRNRLHIGNLKRIDKLYNDQDLEFVFDVAKDVKTIISSNKNYQ</sequence>
<reference evidence="1" key="1">
    <citation type="submission" date="2020-04" db="EMBL/GenBank/DDBJ databases">
        <authorList>
            <person name="Zhang T."/>
        </authorList>
    </citation>
    <scope>NUCLEOTIDE SEQUENCE</scope>
    <source>
        <strain evidence="1">HKST-UBA15</strain>
    </source>
</reference>
<dbReference type="Proteomes" id="UP000745577">
    <property type="component" value="Unassembled WGS sequence"/>
</dbReference>
<proteinExistence type="predicted"/>
<organism evidence="1 2">
    <name type="scientific">Candidatus Dojkabacteria bacterium</name>
    <dbReference type="NCBI Taxonomy" id="2099670"/>
    <lineage>
        <taxon>Bacteria</taxon>
        <taxon>Candidatus Dojkabacteria</taxon>
    </lineage>
</organism>
<evidence type="ECO:0000313" key="2">
    <source>
        <dbReference type="Proteomes" id="UP000745577"/>
    </source>
</evidence>
<evidence type="ECO:0000313" key="1">
    <source>
        <dbReference type="EMBL" id="MCA9380196.1"/>
    </source>
</evidence>
<protein>
    <submittedName>
        <fullName evidence="1">Uncharacterized protein</fullName>
    </submittedName>
</protein>